<evidence type="ECO:0000313" key="3">
    <source>
        <dbReference type="Proteomes" id="UP000006671"/>
    </source>
</evidence>
<dbReference type="KEGG" id="ngr:NAEGRDRAFT_73543"/>
<evidence type="ECO:0000313" key="2">
    <source>
        <dbReference type="EMBL" id="EFC38768.1"/>
    </source>
</evidence>
<dbReference type="GeneID" id="8858416"/>
<sequence>MAQHDTSTSTAQTTTSIPTYDPLDLIHNFSSDEHTTSIIVEKPKMEKQDEKPTFEQEHDVKLVATIQLDSHTKLLSLKINEKEENQLSSDQENYLIRNVVYPCNSLMEKHVSKLDKYYSVGVVVGVVILCVISLCLVIPLIVDMDNSLVYFLIAIPFVLGIGIVVGVLFYFLRRKIVNNHSICEAEIERVLRVEEERIRESNAEYESFFKDSERVNVKLQLDYPNIRRISLKNTWKFLTDSPSILIYFGE</sequence>
<keyword evidence="1" id="KW-0812">Transmembrane</keyword>
<gene>
    <name evidence="2" type="ORF">NAEGRDRAFT_73543</name>
</gene>
<evidence type="ECO:0000256" key="1">
    <source>
        <dbReference type="SAM" id="Phobius"/>
    </source>
</evidence>
<keyword evidence="1" id="KW-0472">Membrane</keyword>
<accession>D2VWY0</accession>
<protein>
    <submittedName>
        <fullName evidence="2">Predicted protein</fullName>
    </submittedName>
</protein>
<keyword evidence="3" id="KW-1185">Reference proteome</keyword>
<dbReference type="EMBL" id="GG738905">
    <property type="protein sequence ID" value="EFC38768.1"/>
    <property type="molecule type" value="Genomic_DNA"/>
</dbReference>
<organism evidence="3">
    <name type="scientific">Naegleria gruberi</name>
    <name type="common">Amoeba</name>
    <dbReference type="NCBI Taxonomy" id="5762"/>
    <lineage>
        <taxon>Eukaryota</taxon>
        <taxon>Discoba</taxon>
        <taxon>Heterolobosea</taxon>
        <taxon>Tetramitia</taxon>
        <taxon>Eutetramitia</taxon>
        <taxon>Vahlkampfiidae</taxon>
        <taxon>Naegleria</taxon>
    </lineage>
</organism>
<feature type="transmembrane region" description="Helical" evidence="1">
    <location>
        <begin position="148"/>
        <end position="172"/>
    </location>
</feature>
<dbReference type="VEuPathDB" id="AmoebaDB:NAEGRDRAFT_73543"/>
<dbReference type="Proteomes" id="UP000006671">
    <property type="component" value="Unassembled WGS sequence"/>
</dbReference>
<dbReference type="AlphaFoldDB" id="D2VWY0"/>
<reference evidence="2 3" key="1">
    <citation type="journal article" date="2010" name="Cell">
        <title>The genome of Naegleria gruberi illuminates early eukaryotic versatility.</title>
        <authorList>
            <person name="Fritz-Laylin L.K."/>
            <person name="Prochnik S.E."/>
            <person name="Ginger M.L."/>
            <person name="Dacks J.B."/>
            <person name="Carpenter M.L."/>
            <person name="Field M.C."/>
            <person name="Kuo A."/>
            <person name="Paredez A."/>
            <person name="Chapman J."/>
            <person name="Pham J."/>
            <person name="Shu S."/>
            <person name="Neupane R."/>
            <person name="Cipriano M."/>
            <person name="Mancuso J."/>
            <person name="Tu H."/>
            <person name="Salamov A."/>
            <person name="Lindquist E."/>
            <person name="Shapiro H."/>
            <person name="Lucas S."/>
            <person name="Grigoriev I.V."/>
            <person name="Cande W.Z."/>
            <person name="Fulton C."/>
            <person name="Rokhsar D.S."/>
            <person name="Dawson S.C."/>
        </authorList>
    </citation>
    <scope>NUCLEOTIDE SEQUENCE [LARGE SCALE GENOMIC DNA]</scope>
    <source>
        <strain evidence="2 3">NEG-M</strain>
    </source>
</reference>
<dbReference type="RefSeq" id="XP_002671512.1">
    <property type="nucleotide sequence ID" value="XM_002671466.1"/>
</dbReference>
<keyword evidence="1" id="KW-1133">Transmembrane helix</keyword>
<feature type="transmembrane region" description="Helical" evidence="1">
    <location>
        <begin position="117"/>
        <end position="142"/>
    </location>
</feature>
<proteinExistence type="predicted"/>
<dbReference type="InParanoid" id="D2VWY0"/>
<name>D2VWY0_NAEGR</name>